<keyword evidence="3" id="KW-1185">Reference proteome</keyword>
<reference evidence="2 3" key="1">
    <citation type="submission" date="2017-06" db="EMBL/GenBank/DDBJ databases">
        <authorList>
            <person name="Kim H.J."/>
            <person name="Triplett B.A."/>
        </authorList>
    </citation>
    <scope>NUCLEOTIDE SEQUENCE [LARGE SCALE GENOMIC DNA]</scope>
    <source>
        <strain evidence="2 3">DSM 29052</strain>
    </source>
</reference>
<name>A0A238WV92_9RHOB</name>
<keyword evidence="1" id="KW-0472">Membrane</keyword>
<dbReference type="AlphaFoldDB" id="A0A238WV92"/>
<accession>A0A238WV92</accession>
<organism evidence="2 3">
    <name type="scientific">Puniceibacterium sediminis</name>
    <dbReference type="NCBI Taxonomy" id="1608407"/>
    <lineage>
        <taxon>Bacteria</taxon>
        <taxon>Pseudomonadati</taxon>
        <taxon>Pseudomonadota</taxon>
        <taxon>Alphaproteobacteria</taxon>
        <taxon>Rhodobacterales</taxon>
        <taxon>Paracoccaceae</taxon>
        <taxon>Puniceibacterium</taxon>
    </lineage>
</organism>
<keyword evidence="1" id="KW-1133">Transmembrane helix</keyword>
<evidence type="ECO:0000313" key="2">
    <source>
        <dbReference type="EMBL" id="SNR50363.1"/>
    </source>
</evidence>
<feature type="transmembrane region" description="Helical" evidence="1">
    <location>
        <begin position="30"/>
        <end position="51"/>
    </location>
</feature>
<evidence type="ECO:0000256" key="1">
    <source>
        <dbReference type="SAM" id="Phobius"/>
    </source>
</evidence>
<sequence length="57" mass="6006">MSALAALLIAIPVSLLLTVAILVHFSLSMIWLLPIYAILGAVLILCAALLTSDNTDE</sequence>
<dbReference type="Proteomes" id="UP000198417">
    <property type="component" value="Unassembled WGS sequence"/>
</dbReference>
<proteinExistence type="predicted"/>
<keyword evidence="1" id="KW-0812">Transmembrane</keyword>
<protein>
    <submittedName>
        <fullName evidence="2">Uncharacterized protein</fullName>
    </submittedName>
</protein>
<evidence type="ECO:0000313" key="3">
    <source>
        <dbReference type="Proteomes" id="UP000198417"/>
    </source>
</evidence>
<dbReference type="EMBL" id="FZNN01000007">
    <property type="protein sequence ID" value="SNR50363.1"/>
    <property type="molecule type" value="Genomic_DNA"/>
</dbReference>
<gene>
    <name evidence="2" type="ORF">SAMN06265370_107161</name>
</gene>
<dbReference type="RefSeq" id="WP_176439107.1">
    <property type="nucleotide sequence ID" value="NZ_FZNN01000007.1"/>
</dbReference>